<dbReference type="EMBL" id="LAZR01000014">
    <property type="protein sequence ID" value="KKO06983.1"/>
    <property type="molecule type" value="Genomic_DNA"/>
</dbReference>
<evidence type="ECO:0000256" key="9">
    <source>
        <dbReference type="ARBA" id="ARBA00022833"/>
    </source>
</evidence>
<evidence type="ECO:0000256" key="11">
    <source>
        <dbReference type="ARBA" id="ARBA00023136"/>
    </source>
</evidence>
<organism evidence="14">
    <name type="scientific">marine sediment metagenome</name>
    <dbReference type="NCBI Taxonomy" id="412755"/>
    <lineage>
        <taxon>unclassified sequences</taxon>
        <taxon>metagenomes</taxon>
        <taxon>ecological metagenomes</taxon>
    </lineage>
</organism>
<keyword evidence="4" id="KW-1003">Cell membrane</keyword>
<evidence type="ECO:0000256" key="6">
    <source>
        <dbReference type="ARBA" id="ARBA00022622"/>
    </source>
</evidence>
<keyword evidence="11" id="KW-0472">Membrane</keyword>
<name>A0A0F9W426_9ZZZZ</name>
<proteinExistence type="predicted"/>
<evidence type="ECO:0008006" key="15">
    <source>
        <dbReference type="Google" id="ProtNLM"/>
    </source>
</evidence>
<dbReference type="GO" id="GO:0046872">
    <property type="term" value="F:metal ion binding"/>
    <property type="evidence" value="ECO:0007669"/>
    <property type="project" value="UniProtKB-KW"/>
</dbReference>
<dbReference type="GO" id="GO:0004035">
    <property type="term" value="F:alkaline phosphatase activity"/>
    <property type="evidence" value="ECO:0007669"/>
    <property type="project" value="TreeGrafter"/>
</dbReference>
<comment type="cofactor">
    <cofactor evidence="1">
        <name>Mg(2+)</name>
        <dbReference type="ChEBI" id="CHEBI:18420"/>
    </cofactor>
</comment>
<dbReference type="Pfam" id="PF00245">
    <property type="entry name" value="Alk_phosphatase"/>
    <property type="match status" value="1"/>
</dbReference>
<keyword evidence="12" id="KW-0325">Glycoprotein</keyword>
<dbReference type="SMART" id="SM00098">
    <property type="entry name" value="alkPPc"/>
    <property type="match status" value="1"/>
</dbReference>
<dbReference type="InterPro" id="IPR001952">
    <property type="entry name" value="Alkaline_phosphatase"/>
</dbReference>
<dbReference type="SUPFAM" id="SSF53649">
    <property type="entry name" value="Alkaline phosphatase-like"/>
    <property type="match status" value="1"/>
</dbReference>
<protein>
    <recommendedName>
        <fullName evidence="15">Alkaline phosphatase</fullName>
    </recommendedName>
</protein>
<keyword evidence="7" id="KW-0479">Metal-binding</keyword>
<dbReference type="InterPro" id="IPR017850">
    <property type="entry name" value="Alkaline_phosphatase_core_sf"/>
</dbReference>
<gene>
    <name evidence="14" type="ORF">LCGC14_0061690</name>
</gene>
<evidence type="ECO:0000256" key="12">
    <source>
        <dbReference type="ARBA" id="ARBA00023180"/>
    </source>
</evidence>
<dbReference type="CDD" id="cd16012">
    <property type="entry name" value="ALP"/>
    <property type="match status" value="1"/>
</dbReference>
<sequence length="543" mass="58413">MSASNLHPVASTCYSTIRRGLAYHSPCIRFSLQLTLALSTATPLAAAQTFYPAPAEESPEHWQAQGQAELQRAMARTPITNRAKNVILFVGDGMGISTVTAARIFDGQLRGSAGEENRLTFESFPYVALSKTYNTNQQTADSAGTMTAMMSGIKTRAGVIGVNQYADRGDCQSSLGTEVPSLMQDAADRGLATGFVTTTRITHATPAATYAHSPERNWESDANLSPEAIAAGCQDIAAQLLSFDFGAGVNVAMGGGLAAFVPTTETEPLTGGAGQRLDGRNLTREWLEKYNDSAFVWNKDQLAAVDVTSTAHVLGLFSRSQMSYSHDRAGDDASEPDLPAMTETAIRLLQQQGQEDGFFLMVESGRIDHAHHAGNAYRALQDTREFADAVQKAMTLTSDEDTLIIVTADHSHTLTLGGYATRGNPILGTVVGNDDQGLPQAGVSIAADDMPYTTLGYRDGLGFAEDAGGDSRYQMPIAGGRHDLREVDTTHPDFHQEALVPLESEGHAGEDVAIYARGPWAHLFHSTHEQNYIYHVMRHALGW</sequence>
<evidence type="ECO:0000256" key="3">
    <source>
        <dbReference type="ARBA" id="ARBA00004609"/>
    </source>
</evidence>
<evidence type="ECO:0000256" key="1">
    <source>
        <dbReference type="ARBA" id="ARBA00001946"/>
    </source>
</evidence>
<keyword evidence="10" id="KW-0460">Magnesium</keyword>
<evidence type="ECO:0000256" key="2">
    <source>
        <dbReference type="ARBA" id="ARBA00001947"/>
    </source>
</evidence>
<evidence type="ECO:0000256" key="7">
    <source>
        <dbReference type="ARBA" id="ARBA00022723"/>
    </source>
</evidence>
<dbReference type="GO" id="GO:0098552">
    <property type="term" value="C:side of membrane"/>
    <property type="evidence" value="ECO:0007669"/>
    <property type="project" value="UniProtKB-KW"/>
</dbReference>
<comment type="cofactor">
    <cofactor evidence="2">
        <name>Zn(2+)</name>
        <dbReference type="ChEBI" id="CHEBI:29105"/>
    </cofactor>
</comment>
<evidence type="ECO:0000313" key="14">
    <source>
        <dbReference type="EMBL" id="KKO06983.1"/>
    </source>
</evidence>
<dbReference type="PANTHER" id="PTHR11596">
    <property type="entry name" value="ALKALINE PHOSPHATASE"/>
    <property type="match status" value="1"/>
</dbReference>
<dbReference type="GO" id="GO:0005886">
    <property type="term" value="C:plasma membrane"/>
    <property type="evidence" value="ECO:0007669"/>
    <property type="project" value="UniProtKB-SubCell"/>
</dbReference>
<dbReference type="FunFam" id="3.40.720.10:FF:000008">
    <property type="entry name" value="Alkaline phosphatase"/>
    <property type="match status" value="1"/>
</dbReference>
<keyword evidence="13" id="KW-0449">Lipoprotein</keyword>
<keyword evidence="6" id="KW-0336">GPI-anchor</keyword>
<evidence type="ECO:0000256" key="8">
    <source>
        <dbReference type="ARBA" id="ARBA00022801"/>
    </source>
</evidence>
<dbReference type="Gene3D" id="3.40.720.10">
    <property type="entry name" value="Alkaline Phosphatase, subunit A"/>
    <property type="match status" value="1"/>
</dbReference>
<evidence type="ECO:0000256" key="13">
    <source>
        <dbReference type="ARBA" id="ARBA00023288"/>
    </source>
</evidence>
<dbReference type="PRINTS" id="PR00113">
    <property type="entry name" value="ALKPHPHTASE"/>
</dbReference>
<accession>A0A0F9W426</accession>
<keyword evidence="9" id="KW-0862">Zinc</keyword>
<dbReference type="PANTHER" id="PTHR11596:SF5">
    <property type="entry name" value="ALKALINE PHOSPHATASE"/>
    <property type="match status" value="1"/>
</dbReference>
<evidence type="ECO:0000256" key="10">
    <source>
        <dbReference type="ARBA" id="ARBA00022842"/>
    </source>
</evidence>
<keyword evidence="8" id="KW-0378">Hydrolase</keyword>
<comment type="caution">
    <text evidence="14">The sequence shown here is derived from an EMBL/GenBank/DDBJ whole genome shotgun (WGS) entry which is preliminary data.</text>
</comment>
<evidence type="ECO:0000256" key="5">
    <source>
        <dbReference type="ARBA" id="ARBA00022553"/>
    </source>
</evidence>
<comment type="subcellular location">
    <subcellularLocation>
        <location evidence="3">Cell membrane</location>
        <topology evidence="3">Lipid-anchor</topology>
        <topology evidence="3">GPI-anchor</topology>
    </subcellularLocation>
</comment>
<reference evidence="14" key="1">
    <citation type="journal article" date="2015" name="Nature">
        <title>Complex archaea that bridge the gap between prokaryotes and eukaryotes.</title>
        <authorList>
            <person name="Spang A."/>
            <person name="Saw J.H."/>
            <person name="Jorgensen S.L."/>
            <person name="Zaremba-Niedzwiedzka K."/>
            <person name="Martijn J."/>
            <person name="Lind A.E."/>
            <person name="van Eijk R."/>
            <person name="Schleper C."/>
            <person name="Guy L."/>
            <person name="Ettema T.J."/>
        </authorList>
    </citation>
    <scope>NUCLEOTIDE SEQUENCE</scope>
</reference>
<evidence type="ECO:0000256" key="4">
    <source>
        <dbReference type="ARBA" id="ARBA00022475"/>
    </source>
</evidence>
<dbReference type="AlphaFoldDB" id="A0A0F9W426"/>
<keyword evidence="5" id="KW-0597">Phosphoprotein</keyword>